<evidence type="ECO:0000256" key="6">
    <source>
        <dbReference type="ARBA" id="ARBA00023180"/>
    </source>
</evidence>
<dbReference type="GO" id="GO:0042285">
    <property type="term" value="F:xylosyltransferase activity"/>
    <property type="evidence" value="ECO:0007669"/>
    <property type="project" value="TreeGrafter"/>
</dbReference>
<sequence>QTFDAPRTLLYMTRQETSETLDDITLLLQVPADKVFETVESTVLWPGPVTLTVYGTEDERLAMLAELKGASRSFTLHYVYKPEKPSSYPMDYMRKIGVDSAKTNNVFLVDKLDELEYTKGVHSSALVRTTLNAQNK</sequence>
<evidence type="ECO:0000256" key="4">
    <source>
        <dbReference type="ARBA" id="ARBA00022989"/>
    </source>
</evidence>
<dbReference type="PANTHER" id="PTHR12270:SF25">
    <property type="entry name" value="GLYCOSYLTRANSFERASE-LIKE PROTEIN LARGE"/>
    <property type="match status" value="1"/>
</dbReference>
<name>A0AAV5VT45_9BILA</name>
<dbReference type="EMBL" id="BTSY01000004">
    <property type="protein sequence ID" value="GMT21872.1"/>
    <property type="molecule type" value="Genomic_DNA"/>
</dbReference>
<keyword evidence="2" id="KW-0812">Transmembrane</keyword>
<dbReference type="AlphaFoldDB" id="A0AAV5VT45"/>
<evidence type="ECO:0000256" key="2">
    <source>
        <dbReference type="ARBA" id="ARBA00022692"/>
    </source>
</evidence>
<feature type="non-terminal residue" evidence="7">
    <location>
        <position position="1"/>
    </location>
</feature>
<gene>
    <name evidence="7" type="ORF">PFISCL1PPCAC_13169</name>
</gene>
<comment type="subcellular location">
    <subcellularLocation>
        <location evidence="1">Membrane</location>
        <topology evidence="1">Single-pass type II membrane protein</topology>
    </subcellularLocation>
</comment>
<evidence type="ECO:0000256" key="3">
    <source>
        <dbReference type="ARBA" id="ARBA00022968"/>
    </source>
</evidence>
<organism evidence="7 8">
    <name type="scientific">Pristionchus fissidentatus</name>
    <dbReference type="NCBI Taxonomy" id="1538716"/>
    <lineage>
        <taxon>Eukaryota</taxon>
        <taxon>Metazoa</taxon>
        <taxon>Ecdysozoa</taxon>
        <taxon>Nematoda</taxon>
        <taxon>Chromadorea</taxon>
        <taxon>Rhabditida</taxon>
        <taxon>Rhabditina</taxon>
        <taxon>Diplogasteromorpha</taxon>
        <taxon>Diplogasteroidea</taxon>
        <taxon>Neodiplogasteridae</taxon>
        <taxon>Pristionchus</taxon>
    </lineage>
</organism>
<keyword evidence="5" id="KW-0472">Membrane</keyword>
<dbReference type="GO" id="GO:0035269">
    <property type="term" value="P:protein O-linked glycosylation via mannose"/>
    <property type="evidence" value="ECO:0007669"/>
    <property type="project" value="TreeGrafter"/>
</dbReference>
<dbReference type="GO" id="GO:0015020">
    <property type="term" value="F:glucuronosyltransferase activity"/>
    <property type="evidence" value="ECO:0007669"/>
    <property type="project" value="TreeGrafter"/>
</dbReference>
<evidence type="ECO:0000313" key="7">
    <source>
        <dbReference type="EMBL" id="GMT21872.1"/>
    </source>
</evidence>
<keyword evidence="8" id="KW-1185">Reference proteome</keyword>
<dbReference type="Proteomes" id="UP001432322">
    <property type="component" value="Unassembled WGS sequence"/>
</dbReference>
<keyword evidence="6" id="KW-0325">Glycoprotein</keyword>
<keyword evidence="4" id="KW-1133">Transmembrane helix</keyword>
<evidence type="ECO:0000256" key="1">
    <source>
        <dbReference type="ARBA" id="ARBA00004606"/>
    </source>
</evidence>
<dbReference type="InterPro" id="IPR051292">
    <property type="entry name" value="Xyl/GlcA_transferase"/>
</dbReference>
<dbReference type="GO" id="GO:0016020">
    <property type="term" value="C:membrane"/>
    <property type="evidence" value="ECO:0007669"/>
    <property type="project" value="UniProtKB-SubCell"/>
</dbReference>
<protein>
    <submittedName>
        <fullName evidence="7">Uncharacterized protein</fullName>
    </submittedName>
</protein>
<dbReference type="GO" id="GO:0005794">
    <property type="term" value="C:Golgi apparatus"/>
    <property type="evidence" value="ECO:0007669"/>
    <property type="project" value="TreeGrafter"/>
</dbReference>
<keyword evidence="3" id="KW-0735">Signal-anchor</keyword>
<accession>A0AAV5VT45</accession>
<evidence type="ECO:0000313" key="8">
    <source>
        <dbReference type="Proteomes" id="UP001432322"/>
    </source>
</evidence>
<reference evidence="7" key="1">
    <citation type="submission" date="2023-10" db="EMBL/GenBank/DDBJ databases">
        <title>Genome assembly of Pristionchus species.</title>
        <authorList>
            <person name="Yoshida K."/>
            <person name="Sommer R.J."/>
        </authorList>
    </citation>
    <scope>NUCLEOTIDE SEQUENCE</scope>
    <source>
        <strain evidence="7">RS5133</strain>
    </source>
</reference>
<comment type="caution">
    <text evidence="7">The sequence shown here is derived from an EMBL/GenBank/DDBJ whole genome shotgun (WGS) entry which is preliminary data.</text>
</comment>
<proteinExistence type="predicted"/>
<dbReference type="PANTHER" id="PTHR12270">
    <property type="entry name" value="GLYCOSYLTRANSFERASE-RELATED"/>
    <property type="match status" value="1"/>
</dbReference>
<evidence type="ECO:0000256" key="5">
    <source>
        <dbReference type="ARBA" id="ARBA00023136"/>
    </source>
</evidence>